<organism evidence="2">
    <name type="scientific">Alloyangia sp. H15</name>
    <dbReference type="NCBI Taxonomy" id="3029062"/>
    <lineage>
        <taxon>Bacteria</taxon>
        <taxon>Pseudomonadati</taxon>
        <taxon>Pseudomonadota</taxon>
        <taxon>Alphaproteobacteria</taxon>
        <taxon>Rhodobacterales</taxon>
        <taxon>Roseobacteraceae</taxon>
        <taxon>Alloyangia</taxon>
    </lineage>
</organism>
<dbReference type="EMBL" id="CP123387">
    <property type="protein sequence ID" value="XCC97297.1"/>
    <property type="molecule type" value="Genomic_DNA"/>
</dbReference>
<dbReference type="InterPro" id="IPR004360">
    <property type="entry name" value="Glyas_Fos-R_dOase_dom"/>
</dbReference>
<gene>
    <name evidence="2" type="ORF">PVT71_24855</name>
</gene>
<dbReference type="PANTHER" id="PTHR33993:SF14">
    <property type="entry name" value="GB|AAF24581.1"/>
    <property type="match status" value="1"/>
</dbReference>
<dbReference type="CDD" id="cd07247">
    <property type="entry name" value="SgaA_N_like"/>
    <property type="match status" value="2"/>
</dbReference>
<dbReference type="RefSeq" id="WP_353476188.1">
    <property type="nucleotide sequence ID" value="NZ_CP123387.1"/>
</dbReference>
<reference evidence="2" key="1">
    <citation type="submission" date="2023-02" db="EMBL/GenBank/DDBJ databases">
        <title>Description and genomic characterization of Salipiger bruguierae sp. nov., isolated from the sediment of mangrove plant Bruguiera sexangula.</title>
        <authorList>
            <person name="Long M."/>
        </authorList>
    </citation>
    <scope>NUCLEOTIDE SEQUENCE</scope>
    <source>
        <strain evidence="2">H15</strain>
        <plasmid evidence="2">unnamed2</plasmid>
    </source>
</reference>
<dbReference type="Gene3D" id="3.10.180.10">
    <property type="entry name" value="2,3-Dihydroxybiphenyl 1,2-Dioxygenase, domain 1"/>
    <property type="match status" value="2"/>
</dbReference>
<dbReference type="InterPro" id="IPR037523">
    <property type="entry name" value="VOC_core"/>
</dbReference>
<accession>A0AAU8ARH4</accession>
<dbReference type="AlphaFoldDB" id="A0AAU8ARH4"/>
<sequence>MPNHHGDFIWYELMSREPDASEAFYAGLLGWSFEPAGSGGGMDYRVFSRGGPQAGGLLGLPAEACEAGAQTMWAGYIGVDDVDASVQDMVRHGGRVIMEPVTMEGVGRMALLHDPQGAPIYLMHGASDEASQAFAQDAPREGHCAWNELRTTDPAAALEVYADCFGWEKADSMDMGPVGSYDMLRNPPHDSLLGAMMPSGDMPSQWLFYFRVADIDKAAAYIVANGGEMLMGPQDIPGGEFILNARDPQGAVLALIGKRTS</sequence>
<dbReference type="InterPro" id="IPR029068">
    <property type="entry name" value="Glyas_Bleomycin-R_OHBP_Dase"/>
</dbReference>
<feature type="domain" description="VOC" evidence="1">
    <location>
        <begin position="140"/>
        <end position="258"/>
    </location>
</feature>
<feature type="domain" description="VOC" evidence="1">
    <location>
        <begin position="7"/>
        <end position="125"/>
    </location>
</feature>
<dbReference type="Pfam" id="PF00903">
    <property type="entry name" value="Glyoxalase"/>
    <property type="match status" value="2"/>
</dbReference>
<protein>
    <submittedName>
        <fullName evidence="2">VOC family protein</fullName>
    </submittedName>
</protein>
<dbReference type="SUPFAM" id="SSF54593">
    <property type="entry name" value="Glyoxalase/Bleomycin resistance protein/Dihydroxybiphenyl dioxygenase"/>
    <property type="match status" value="2"/>
</dbReference>
<dbReference type="InterPro" id="IPR052164">
    <property type="entry name" value="Anthracycline_SecMetBiosynth"/>
</dbReference>
<name>A0AAU8ARH4_9RHOB</name>
<evidence type="ECO:0000313" key="2">
    <source>
        <dbReference type="EMBL" id="XCC97297.1"/>
    </source>
</evidence>
<dbReference type="PROSITE" id="PS51819">
    <property type="entry name" value="VOC"/>
    <property type="match status" value="2"/>
</dbReference>
<evidence type="ECO:0000259" key="1">
    <source>
        <dbReference type="PROSITE" id="PS51819"/>
    </source>
</evidence>
<dbReference type="PANTHER" id="PTHR33993">
    <property type="entry name" value="GLYOXALASE-RELATED"/>
    <property type="match status" value="1"/>
</dbReference>
<proteinExistence type="predicted"/>
<keyword evidence="2" id="KW-0614">Plasmid</keyword>
<geneLocation type="plasmid" evidence="2">
    <name>unnamed2</name>
</geneLocation>